<dbReference type="EMBL" id="JABCJE010000012">
    <property type="protein sequence ID" value="NVO25222.1"/>
    <property type="molecule type" value="Genomic_DNA"/>
</dbReference>
<dbReference type="Proteomes" id="UP000592216">
    <property type="component" value="Unassembled WGS sequence"/>
</dbReference>
<name>A0A850QAA8_9RHOB</name>
<evidence type="ECO:0000313" key="5">
    <source>
        <dbReference type="EMBL" id="NVO25222.1"/>
    </source>
</evidence>
<accession>A0A850QAA8</accession>
<evidence type="ECO:0000256" key="1">
    <source>
        <dbReference type="ARBA" id="ARBA00007274"/>
    </source>
</evidence>
<dbReference type="Gene3D" id="2.160.10.10">
    <property type="entry name" value="Hexapeptide repeat proteins"/>
    <property type="match status" value="1"/>
</dbReference>
<proteinExistence type="inferred from homology"/>
<dbReference type="InterPro" id="IPR001451">
    <property type="entry name" value="Hexapep"/>
</dbReference>
<dbReference type="AlphaFoldDB" id="A0A850QAA8"/>
<dbReference type="InterPro" id="IPR051159">
    <property type="entry name" value="Hexapeptide_acetyltransf"/>
</dbReference>
<keyword evidence="4 5" id="KW-0012">Acyltransferase</keyword>
<organism evidence="5 6">
    <name type="scientific">Donghicola mangrovi</name>
    <dbReference type="NCBI Taxonomy" id="2729614"/>
    <lineage>
        <taxon>Bacteria</taxon>
        <taxon>Pseudomonadati</taxon>
        <taxon>Pseudomonadota</taxon>
        <taxon>Alphaproteobacteria</taxon>
        <taxon>Rhodobacterales</taxon>
        <taxon>Roseobacteraceae</taxon>
        <taxon>Donghicola</taxon>
    </lineage>
</organism>
<evidence type="ECO:0000256" key="4">
    <source>
        <dbReference type="ARBA" id="ARBA00023315"/>
    </source>
</evidence>
<sequence>MGDHVLMGPGVLVTAANYRFNDGQPVTDQAMDESDVIIGNDVWLGARAMVMPGVTIGDGAIIGAGSVVTSDIPPMTIAAGVPAKVISQRELQKT</sequence>
<dbReference type="GO" id="GO:0008374">
    <property type="term" value="F:O-acyltransferase activity"/>
    <property type="evidence" value="ECO:0007669"/>
    <property type="project" value="TreeGrafter"/>
</dbReference>
<dbReference type="PANTHER" id="PTHR23416">
    <property type="entry name" value="SIALIC ACID SYNTHASE-RELATED"/>
    <property type="match status" value="1"/>
</dbReference>
<keyword evidence="2 5" id="KW-0808">Transferase</keyword>
<dbReference type="PROSITE" id="PS00101">
    <property type="entry name" value="HEXAPEP_TRANSFERASES"/>
    <property type="match status" value="1"/>
</dbReference>
<evidence type="ECO:0000313" key="6">
    <source>
        <dbReference type="Proteomes" id="UP000592216"/>
    </source>
</evidence>
<comment type="caution">
    <text evidence="5">The sequence shown here is derived from an EMBL/GenBank/DDBJ whole genome shotgun (WGS) entry which is preliminary data.</text>
</comment>
<evidence type="ECO:0000256" key="2">
    <source>
        <dbReference type="ARBA" id="ARBA00022679"/>
    </source>
</evidence>
<reference evidence="5 6" key="1">
    <citation type="submission" date="2020-04" db="EMBL/GenBank/DDBJ databases">
        <title>Donghicola sp., a member of the Rhodobacteraceae family isolated from mangrove forest in Thailand.</title>
        <authorList>
            <person name="Charoenyingcharoen P."/>
            <person name="Yukphan P."/>
        </authorList>
    </citation>
    <scope>NUCLEOTIDE SEQUENCE [LARGE SCALE GENOMIC DNA]</scope>
    <source>
        <strain evidence="5 6">B5-SW-15</strain>
    </source>
</reference>
<dbReference type="Pfam" id="PF00132">
    <property type="entry name" value="Hexapep"/>
    <property type="match status" value="1"/>
</dbReference>
<comment type="similarity">
    <text evidence="1">Belongs to the transferase hexapeptide repeat family.</text>
</comment>
<dbReference type="PANTHER" id="PTHR23416:SF23">
    <property type="entry name" value="ACETYLTRANSFERASE C18B11.09C-RELATED"/>
    <property type="match status" value="1"/>
</dbReference>
<dbReference type="InterPro" id="IPR011004">
    <property type="entry name" value="Trimer_LpxA-like_sf"/>
</dbReference>
<dbReference type="SUPFAM" id="SSF51161">
    <property type="entry name" value="Trimeric LpxA-like enzymes"/>
    <property type="match status" value="1"/>
</dbReference>
<dbReference type="InterPro" id="IPR018357">
    <property type="entry name" value="Hexapep_transf_CS"/>
</dbReference>
<evidence type="ECO:0000256" key="3">
    <source>
        <dbReference type="ARBA" id="ARBA00022737"/>
    </source>
</evidence>
<dbReference type="CDD" id="cd04647">
    <property type="entry name" value="LbH_MAT_like"/>
    <property type="match status" value="1"/>
</dbReference>
<gene>
    <name evidence="5" type="ORF">HJ536_17840</name>
</gene>
<keyword evidence="3" id="KW-0677">Repeat</keyword>
<protein>
    <submittedName>
        <fullName evidence="5">Acyltransferase</fullName>
    </submittedName>
</protein>